<sequence length="152" mass="17222">MRPLPSSLLSLPPLLLQLPLLLALLLLPPPPRQAQRLPLLRLLLLPPLSHKQLSGSKFIDPIFGSLFPFFVFVLGLADYGLDFFLLPCIFLCIYYAPVFQFSAPAFFYSSYVYDEQKFHEVLGSLTVWILYMAQVLTIGVHCSLGYLSLFEL</sequence>
<keyword evidence="1" id="KW-0472">Membrane</keyword>
<dbReference type="AlphaFoldDB" id="A0A5N6EGN8"/>
<dbReference type="Proteomes" id="UP000326799">
    <property type="component" value="Unassembled WGS sequence"/>
</dbReference>
<evidence type="ECO:0000256" key="2">
    <source>
        <dbReference type="SAM" id="SignalP"/>
    </source>
</evidence>
<feature type="chain" id="PRO_5024919945" evidence="2">
    <location>
        <begin position="35"/>
        <end position="152"/>
    </location>
</feature>
<organism evidence="3 4">
    <name type="scientific">Aspergillus novoparasiticus</name>
    <dbReference type="NCBI Taxonomy" id="986946"/>
    <lineage>
        <taxon>Eukaryota</taxon>
        <taxon>Fungi</taxon>
        <taxon>Dikarya</taxon>
        <taxon>Ascomycota</taxon>
        <taxon>Pezizomycotina</taxon>
        <taxon>Eurotiomycetes</taxon>
        <taxon>Eurotiomycetidae</taxon>
        <taxon>Eurotiales</taxon>
        <taxon>Aspergillaceae</taxon>
        <taxon>Aspergillus</taxon>
        <taxon>Aspergillus subgen. Circumdati</taxon>
    </lineage>
</organism>
<evidence type="ECO:0000313" key="4">
    <source>
        <dbReference type="Proteomes" id="UP000326799"/>
    </source>
</evidence>
<keyword evidence="4" id="KW-1185">Reference proteome</keyword>
<feature type="signal peptide" evidence="2">
    <location>
        <begin position="1"/>
        <end position="34"/>
    </location>
</feature>
<keyword evidence="1" id="KW-0812">Transmembrane</keyword>
<feature type="transmembrane region" description="Helical" evidence="1">
    <location>
        <begin position="84"/>
        <end position="108"/>
    </location>
</feature>
<evidence type="ECO:0000313" key="3">
    <source>
        <dbReference type="EMBL" id="KAB8216776.1"/>
    </source>
</evidence>
<feature type="transmembrane region" description="Helical" evidence="1">
    <location>
        <begin position="128"/>
        <end position="149"/>
    </location>
</feature>
<protein>
    <submittedName>
        <fullName evidence="3">Uncharacterized protein</fullName>
    </submittedName>
</protein>
<name>A0A5N6EGN8_9EURO</name>
<evidence type="ECO:0000256" key="1">
    <source>
        <dbReference type="SAM" id="Phobius"/>
    </source>
</evidence>
<gene>
    <name evidence="3" type="ORF">BDV33DRAFT_149804</name>
</gene>
<feature type="transmembrane region" description="Helical" evidence="1">
    <location>
        <begin position="58"/>
        <end position="77"/>
    </location>
</feature>
<keyword evidence="1" id="KW-1133">Transmembrane helix</keyword>
<accession>A0A5N6EGN8</accession>
<reference evidence="3 4" key="1">
    <citation type="submission" date="2019-04" db="EMBL/GenBank/DDBJ databases">
        <title>Fungal friends and foes A comparative genomics study of 23 Aspergillus species from section Flavi.</title>
        <authorList>
            <consortium name="DOE Joint Genome Institute"/>
            <person name="Kjaerbolling I."/>
            <person name="Vesth T.C."/>
            <person name="Frisvad J.C."/>
            <person name="Nybo J.L."/>
            <person name="Theobald S."/>
            <person name="Kildgaard S."/>
            <person name="Petersen T.I."/>
            <person name="Kuo A."/>
            <person name="Sato A."/>
            <person name="Lyhne E.K."/>
            <person name="Kogle M.E."/>
            <person name="Wiebenga A."/>
            <person name="Kun R.S."/>
            <person name="Lubbers R.J."/>
            <person name="Makela M.R."/>
            <person name="Barry K."/>
            <person name="Chovatia M."/>
            <person name="Clum A."/>
            <person name="Daum C."/>
            <person name="Haridas S."/>
            <person name="He G."/>
            <person name="LaButti K."/>
            <person name="Lipzen A."/>
            <person name="Mondo S."/>
            <person name="Pangilinan J."/>
            <person name="Riley R."/>
            <person name="Salamov A."/>
            <person name="Simmons B.A."/>
            <person name="Magnuson J.K."/>
            <person name="Henrissat B."/>
            <person name="Mortensen U.H."/>
            <person name="Larsen T.O."/>
            <person name="De vries R.P."/>
            <person name="Grigoriev I.V."/>
            <person name="Machida M."/>
            <person name="Baker S.E."/>
            <person name="Andersen M.R."/>
        </authorList>
    </citation>
    <scope>NUCLEOTIDE SEQUENCE [LARGE SCALE GENOMIC DNA]</scope>
    <source>
        <strain evidence="3 4">CBS 126849</strain>
    </source>
</reference>
<keyword evidence="2" id="KW-0732">Signal</keyword>
<dbReference type="EMBL" id="ML733474">
    <property type="protein sequence ID" value="KAB8216776.1"/>
    <property type="molecule type" value="Genomic_DNA"/>
</dbReference>
<proteinExistence type="predicted"/>